<evidence type="ECO:0000313" key="3">
    <source>
        <dbReference type="Proteomes" id="UP000542405"/>
    </source>
</evidence>
<accession>A0A848NMA8</accession>
<sequence length="66" mass="6944">MQRASGLGRAWIIAAALANPIVENSGFLALLVLYVDKRARQVDAGGRDGCRPLLGIRGNIGCFGGF</sequence>
<dbReference type="EMBL" id="JABBZE010000287">
    <property type="protein sequence ID" value="NMU92032.1"/>
    <property type="molecule type" value="Genomic_DNA"/>
</dbReference>
<protein>
    <submittedName>
        <fullName evidence="2">Uncharacterized protein</fullName>
    </submittedName>
</protein>
<comment type="caution">
    <text evidence="2">The sequence shown here is derived from an EMBL/GenBank/DDBJ whole genome shotgun (WGS) entry which is preliminary data.</text>
</comment>
<keyword evidence="1" id="KW-0812">Transmembrane</keyword>
<dbReference type="Proteomes" id="UP000542405">
    <property type="component" value="Unassembled WGS sequence"/>
</dbReference>
<dbReference type="AlphaFoldDB" id="A0A848NMA8"/>
<keyword evidence="1" id="KW-0472">Membrane</keyword>
<evidence type="ECO:0000313" key="2">
    <source>
        <dbReference type="EMBL" id="NMU92032.1"/>
    </source>
</evidence>
<reference evidence="2 3" key="1">
    <citation type="submission" date="2020-04" db="EMBL/GenBank/DDBJ databases">
        <title>Achromobacter ruhlandii genome sequencing and assembly.</title>
        <authorList>
            <person name="Martins R.C.R."/>
            <person name="Perdigao-Neto L.V."/>
            <person name="Levin A.S.S."/>
            <person name="Costa S.F."/>
        </authorList>
    </citation>
    <scope>NUCLEOTIDE SEQUENCE [LARGE SCALE GENOMIC DNA]</scope>
    <source>
        <strain evidence="2 3">9035ralo</strain>
    </source>
</reference>
<gene>
    <name evidence="2" type="ORF">HGQ98_20415</name>
</gene>
<evidence type="ECO:0000256" key="1">
    <source>
        <dbReference type="SAM" id="Phobius"/>
    </source>
</evidence>
<organism evidence="2 3">
    <name type="scientific">Achromobacter ruhlandii</name>
    <dbReference type="NCBI Taxonomy" id="72557"/>
    <lineage>
        <taxon>Bacteria</taxon>
        <taxon>Pseudomonadati</taxon>
        <taxon>Pseudomonadota</taxon>
        <taxon>Betaproteobacteria</taxon>
        <taxon>Burkholderiales</taxon>
        <taxon>Alcaligenaceae</taxon>
        <taxon>Achromobacter</taxon>
    </lineage>
</organism>
<dbReference type="RefSeq" id="WP_139122123.1">
    <property type="nucleotide sequence ID" value="NZ_CADILE010000027.1"/>
</dbReference>
<proteinExistence type="predicted"/>
<keyword evidence="1" id="KW-1133">Transmembrane helix</keyword>
<name>A0A848NMA8_9BURK</name>
<feature type="transmembrane region" description="Helical" evidence="1">
    <location>
        <begin position="12"/>
        <end position="35"/>
    </location>
</feature>